<dbReference type="Proteomes" id="UP001187531">
    <property type="component" value="Unassembled WGS sequence"/>
</dbReference>
<dbReference type="Pfam" id="PF02931">
    <property type="entry name" value="Neur_chan_LBD"/>
    <property type="match status" value="1"/>
</dbReference>
<protein>
    <recommendedName>
        <fullName evidence="1">Neurotransmitter-gated ion-channel ligand-binding domain-containing protein</fullName>
    </recommendedName>
</protein>
<dbReference type="InterPro" id="IPR036734">
    <property type="entry name" value="Neur_chan_lig-bd_sf"/>
</dbReference>
<dbReference type="EMBL" id="JAVRJZ010000001">
    <property type="protein sequence ID" value="KAK2726752.1"/>
    <property type="molecule type" value="Genomic_DNA"/>
</dbReference>
<dbReference type="GO" id="GO:0005230">
    <property type="term" value="F:extracellular ligand-gated monoatomic ion channel activity"/>
    <property type="evidence" value="ECO:0007669"/>
    <property type="project" value="InterPro"/>
</dbReference>
<evidence type="ECO:0000313" key="2">
    <source>
        <dbReference type="EMBL" id="KAK2726752.1"/>
    </source>
</evidence>
<dbReference type="AlphaFoldDB" id="A0AA88IU35"/>
<feature type="non-terminal residue" evidence="2">
    <location>
        <position position="144"/>
    </location>
</feature>
<name>A0AA88IU35_ARTSF</name>
<evidence type="ECO:0000313" key="3">
    <source>
        <dbReference type="Proteomes" id="UP001187531"/>
    </source>
</evidence>
<proteinExistence type="predicted"/>
<dbReference type="GO" id="GO:0016020">
    <property type="term" value="C:membrane"/>
    <property type="evidence" value="ECO:0007669"/>
    <property type="project" value="InterPro"/>
</dbReference>
<keyword evidence="3" id="KW-1185">Reference proteome</keyword>
<dbReference type="Gene3D" id="2.70.170.10">
    <property type="entry name" value="Neurotransmitter-gated ion-channel ligand-binding domain"/>
    <property type="match status" value="1"/>
</dbReference>
<feature type="domain" description="Neurotransmitter-gated ion-channel ligand-binding" evidence="1">
    <location>
        <begin position="20"/>
        <end position="144"/>
    </location>
</feature>
<gene>
    <name evidence="2" type="ORF">QYM36_007556</name>
</gene>
<evidence type="ECO:0000259" key="1">
    <source>
        <dbReference type="Pfam" id="PF02931"/>
    </source>
</evidence>
<feature type="non-terminal residue" evidence="2">
    <location>
        <position position="1"/>
    </location>
</feature>
<dbReference type="InterPro" id="IPR006202">
    <property type="entry name" value="Neur_chan_lig-bd"/>
</dbReference>
<reference evidence="2" key="1">
    <citation type="submission" date="2023-07" db="EMBL/GenBank/DDBJ databases">
        <title>Chromosome-level genome assembly of Artemia franciscana.</title>
        <authorList>
            <person name="Jo E."/>
        </authorList>
    </citation>
    <scope>NUCLEOTIDE SEQUENCE</scope>
    <source>
        <tissue evidence="2">Whole body</tissue>
    </source>
</reference>
<accession>A0AA88IU35</accession>
<dbReference type="SUPFAM" id="SSF63712">
    <property type="entry name" value="Nicotinic receptor ligand binding domain-like"/>
    <property type="match status" value="1"/>
</dbReference>
<comment type="caution">
    <text evidence="2">The sequence shown here is derived from an EMBL/GenBank/DDBJ whole genome shotgun (WGS) entry which is preliminary data.</text>
</comment>
<organism evidence="2 3">
    <name type="scientific">Artemia franciscana</name>
    <name type="common">Brine shrimp</name>
    <name type="synonym">Artemia sanfranciscana</name>
    <dbReference type="NCBI Taxonomy" id="6661"/>
    <lineage>
        <taxon>Eukaryota</taxon>
        <taxon>Metazoa</taxon>
        <taxon>Ecdysozoa</taxon>
        <taxon>Arthropoda</taxon>
        <taxon>Crustacea</taxon>
        <taxon>Branchiopoda</taxon>
        <taxon>Anostraca</taxon>
        <taxon>Artemiidae</taxon>
        <taxon>Artemia</taxon>
    </lineage>
</organism>
<sequence length="144" mass="16956">EREMHFHCSGFLTRINIRDTNYDNTITPNEALQNETSVKPQDIGLIVYIYSVSEISDDEAVATIKFHLQVFWEDLRLQMKRKKELRVPFYLTKCFWTPSFYFPEVAGSEQREQIMFSIQPNGSIRTTSLISLKIPYDDNLHVYP</sequence>